<keyword evidence="1" id="KW-0472">Membrane</keyword>
<dbReference type="EMBL" id="MLCF01000011">
    <property type="protein sequence ID" value="OIV38827.1"/>
    <property type="molecule type" value="Genomic_DNA"/>
</dbReference>
<accession>A0A1J7BJH1</accession>
<organism evidence="2 3">
    <name type="scientific">Mangrovactinospora gilvigrisea</name>
    <dbReference type="NCBI Taxonomy" id="1428644"/>
    <lineage>
        <taxon>Bacteria</taxon>
        <taxon>Bacillati</taxon>
        <taxon>Actinomycetota</taxon>
        <taxon>Actinomycetes</taxon>
        <taxon>Kitasatosporales</taxon>
        <taxon>Streptomycetaceae</taxon>
        <taxon>Mangrovactinospora</taxon>
    </lineage>
</organism>
<feature type="transmembrane region" description="Helical" evidence="1">
    <location>
        <begin position="53"/>
        <end position="73"/>
    </location>
</feature>
<evidence type="ECO:0000313" key="2">
    <source>
        <dbReference type="EMBL" id="OIV38827.1"/>
    </source>
</evidence>
<dbReference type="AlphaFoldDB" id="A0A1J7BJH1"/>
<keyword evidence="1" id="KW-1133">Transmembrane helix</keyword>
<keyword evidence="1" id="KW-0812">Transmembrane</keyword>
<protein>
    <submittedName>
        <fullName evidence="2">Uncharacterized protein</fullName>
    </submittedName>
</protein>
<gene>
    <name evidence="2" type="ORF">BIV57_03555</name>
</gene>
<proteinExistence type="predicted"/>
<dbReference type="STRING" id="1428644.BIV57_03555"/>
<reference evidence="2 3" key="1">
    <citation type="submission" date="2016-10" db="EMBL/GenBank/DDBJ databases">
        <title>Genome sequence of Streptomyces gilvigriseus MUSC 26.</title>
        <authorList>
            <person name="Lee L.-H."/>
            <person name="Ser H.-L."/>
        </authorList>
    </citation>
    <scope>NUCLEOTIDE SEQUENCE [LARGE SCALE GENOMIC DNA]</scope>
    <source>
        <strain evidence="2 3">MUSC 26</strain>
    </source>
</reference>
<evidence type="ECO:0000313" key="3">
    <source>
        <dbReference type="Proteomes" id="UP000243342"/>
    </source>
</evidence>
<sequence>MPGCDVRENWTRFPDRREEGARRALAAPDPAPPAGLAREVFGRARRLRAWRRWAALVAWLALFAGAAFLAWWFTRPPGVLPLEGMRPF</sequence>
<keyword evidence="3" id="KW-1185">Reference proteome</keyword>
<name>A0A1J7BJH1_9ACTN</name>
<evidence type="ECO:0000256" key="1">
    <source>
        <dbReference type="SAM" id="Phobius"/>
    </source>
</evidence>
<comment type="caution">
    <text evidence="2">The sequence shown here is derived from an EMBL/GenBank/DDBJ whole genome shotgun (WGS) entry which is preliminary data.</text>
</comment>
<dbReference type="Proteomes" id="UP000243342">
    <property type="component" value="Unassembled WGS sequence"/>
</dbReference>